<evidence type="ECO:0000313" key="1">
    <source>
        <dbReference type="EMBL" id="SVB64381.1"/>
    </source>
</evidence>
<reference evidence="1" key="1">
    <citation type="submission" date="2018-05" db="EMBL/GenBank/DDBJ databases">
        <authorList>
            <person name="Lanie J.A."/>
            <person name="Ng W.-L."/>
            <person name="Kazmierczak K.M."/>
            <person name="Andrzejewski T.M."/>
            <person name="Davidsen T.M."/>
            <person name="Wayne K.J."/>
            <person name="Tettelin H."/>
            <person name="Glass J.I."/>
            <person name="Rusch D."/>
            <person name="Podicherti R."/>
            <person name="Tsui H.-C.T."/>
            <person name="Winkler M.E."/>
        </authorList>
    </citation>
    <scope>NUCLEOTIDE SEQUENCE</scope>
</reference>
<gene>
    <name evidence="1" type="ORF">METZ01_LOCUS217235</name>
</gene>
<accession>A0A382FQZ4</accession>
<sequence length="27" mass="2958">VLLPDPLGPIKATVSPLFTCRETFQIT</sequence>
<feature type="non-terminal residue" evidence="1">
    <location>
        <position position="1"/>
    </location>
</feature>
<organism evidence="1">
    <name type="scientific">marine metagenome</name>
    <dbReference type="NCBI Taxonomy" id="408172"/>
    <lineage>
        <taxon>unclassified sequences</taxon>
        <taxon>metagenomes</taxon>
        <taxon>ecological metagenomes</taxon>
    </lineage>
</organism>
<protein>
    <submittedName>
        <fullName evidence="1">Uncharacterized protein</fullName>
    </submittedName>
</protein>
<dbReference type="AlphaFoldDB" id="A0A382FQZ4"/>
<name>A0A382FQZ4_9ZZZZ</name>
<proteinExistence type="predicted"/>
<dbReference type="EMBL" id="UINC01050884">
    <property type="protein sequence ID" value="SVB64381.1"/>
    <property type="molecule type" value="Genomic_DNA"/>
</dbReference>